<dbReference type="InterPro" id="IPR000531">
    <property type="entry name" value="Beta-barrel_TonB"/>
</dbReference>
<evidence type="ECO:0000313" key="11">
    <source>
        <dbReference type="Proteomes" id="UP000218263"/>
    </source>
</evidence>
<gene>
    <name evidence="10" type="ORF">MgSA37_03382</name>
</gene>
<evidence type="ECO:0000313" key="10">
    <source>
        <dbReference type="EMBL" id="BAU55201.1"/>
    </source>
</evidence>
<organism evidence="10 11">
    <name type="scientific">Mucilaginibacter gotjawali</name>
    <dbReference type="NCBI Taxonomy" id="1550579"/>
    <lineage>
        <taxon>Bacteria</taxon>
        <taxon>Pseudomonadati</taxon>
        <taxon>Bacteroidota</taxon>
        <taxon>Sphingobacteriia</taxon>
        <taxon>Sphingobacteriales</taxon>
        <taxon>Sphingobacteriaceae</taxon>
        <taxon>Mucilaginibacter</taxon>
    </lineage>
</organism>
<reference evidence="10 11" key="1">
    <citation type="submission" date="2015-12" db="EMBL/GenBank/DDBJ databases">
        <title>Genome sequence of Mucilaginibacter gotjawali.</title>
        <authorList>
            <person name="Lee J.S."/>
            <person name="Lee K.C."/>
            <person name="Kim K.K."/>
            <person name="Lee B.W."/>
        </authorList>
    </citation>
    <scope>NUCLEOTIDE SEQUENCE [LARGE SCALE GENOMIC DNA]</scope>
    <source>
        <strain evidence="10 11">SA3-7</strain>
    </source>
</reference>
<dbReference type="EMBL" id="AP017313">
    <property type="protein sequence ID" value="BAU55201.1"/>
    <property type="molecule type" value="Genomic_DNA"/>
</dbReference>
<evidence type="ECO:0000256" key="1">
    <source>
        <dbReference type="ARBA" id="ARBA00004571"/>
    </source>
</evidence>
<dbReference type="Pfam" id="PF07715">
    <property type="entry name" value="Plug"/>
    <property type="match status" value="1"/>
</dbReference>
<keyword evidence="6 8" id="KW-0472">Membrane</keyword>
<keyword evidence="5 9" id="KW-0798">TonB box</keyword>
<evidence type="ECO:0000256" key="5">
    <source>
        <dbReference type="ARBA" id="ARBA00023077"/>
    </source>
</evidence>
<evidence type="ECO:0000256" key="8">
    <source>
        <dbReference type="PROSITE-ProRule" id="PRU01360"/>
    </source>
</evidence>
<dbReference type="SUPFAM" id="SSF56935">
    <property type="entry name" value="Porins"/>
    <property type="match status" value="1"/>
</dbReference>
<dbReference type="GO" id="GO:0009279">
    <property type="term" value="C:cell outer membrane"/>
    <property type="evidence" value="ECO:0007669"/>
    <property type="project" value="UniProtKB-SubCell"/>
</dbReference>
<dbReference type="SUPFAM" id="SSF49464">
    <property type="entry name" value="Carboxypeptidase regulatory domain-like"/>
    <property type="match status" value="1"/>
</dbReference>
<dbReference type="InterPro" id="IPR039426">
    <property type="entry name" value="TonB-dep_rcpt-like"/>
</dbReference>
<dbReference type="RefSeq" id="WP_096353424.1">
    <property type="nucleotide sequence ID" value="NZ_AP017313.1"/>
</dbReference>
<name>A0A0X8X3Z8_9SPHI</name>
<dbReference type="Pfam" id="PF13715">
    <property type="entry name" value="CarbopepD_reg_2"/>
    <property type="match status" value="1"/>
</dbReference>
<dbReference type="PROSITE" id="PS52016">
    <property type="entry name" value="TONB_DEPENDENT_REC_3"/>
    <property type="match status" value="1"/>
</dbReference>
<dbReference type="InterPro" id="IPR023996">
    <property type="entry name" value="TonB-dep_OMP_SusC/RagA"/>
</dbReference>
<comment type="similarity">
    <text evidence="8 9">Belongs to the TonB-dependent receptor family.</text>
</comment>
<keyword evidence="7 8" id="KW-0998">Cell outer membrane</keyword>
<sequence length="1024" mass="110912">MRKNYFKKYVLLFVLITMSFMAFAQTGGITGKVVDEKNQPLPGSSVTIDGTTVGASTDVNGGFTITHLKAGTYTVTAKFLGYIASKKTVTVEGSVVTVNFALQPDNTSLNEVVVIGYGTVKSKDITGSVATVTAKDFDGGAITTPEQLIQGKVAGVSITSNSGAPGAGSTITIRGGASINGGNDPLIVIDGVPLAPDGIAGAANPLDMINPNDIESFSILKDASAAAIYGNRASNGVIIITTKKGQSGKPVINFSTQVSDATLPKEAPVLTAQQFRDYINSHDTTTAGIYRNLMGTASTDWQKQIYQKSISTDDNLSISGTTGKLPYRVSVGYTDNQGILKTTSLNRYTASVNLSPTLFTDHLKVNFNFKGAQVKQRFANEGGVISDAVDFNPTVPVYGSGSQYAPYGGYWQWTDANNTPSGLKSLAPLNPLGVLEQNDNESTVYRAIASLALDYKLHFFPDLHANVNLSYDGSRGSGFDNIPANAATNIDSYKDASGNYHSGSESKYKSVLENKLFEGFLSYNKNVKSIKSTFNLIAGYSIQDFKSTSYSNFYAGNTNTKFADGTIDPRSAATYPFYINENIMTSFYGRLIYNYDEKYYLTASVRDDNSTKFAPSSRTGIFPSVALAWRISNEDFLKGSNVLSNLKLRLEYGITGNQEGVGDYDYLAQYSLSNSTAQYPFGGTYYQMYRPGAYFPGRTWETTASTNIGLDYGFLRDRITGTIDYYYNKTKNLLEVISQSAGTNFSNVITGNVGNMENDGLELGITGKIIAQKDISWSANFNVSFNHNKITNLTAIPNPNYPGQAVGGVSGGTGNNVEIDQPGYARNTFFVYQQVYGSNGKPLDGVFVDRNHDGVINNQDLYHDHSPDPKQIYGLSSDFNYRKWNLGFVARANVGNYIYNNVASATGIQRNIMNPLGILNNGSNDVLNSGLTGNGSNDLLSDYYIQNASFLRMDNMHLGYNFGSFASWVSAFKVSFNVQNVFIITDYKGVDPELGYVGAGGGGIDNNFYPRPRTYSIGLNLSVR</sequence>
<evidence type="ECO:0000256" key="3">
    <source>
        <dbReference type="ARBA" id="ARBA00022452"/>
    </source>
</evidence>
<accession>A0A0X8X3Z8</accession>
<evidence type="ECO:0000256" key="4">
    <source>
        <dbReference type="ARBA" id="ARBA00022692"/>
    </source>
</evidence>
<dbReference type="AlphaFoldDB" id="A0A0X8X3Z8"/>
<dbReference type="Gene3D" id="2.60.40.1120">
    <property type="entry name" value="Carboxypeptidase-like, regulatory domain"/>
    <property type="match status" value="1"/>
</dbReference>
<keyword evidence="10" id="KW-0675">Receptor</keyword>
<keyword evidence="11" id="KW-1185">Reference proteome</keyword>
<dbReference type="Gene3D" id="2.40.170.20">
    <property type="entry name" value="TonB-dependent receptor, beta-barrel domain"/>
    <property type="match status" value="1"/>
</dbReference>
<dbReference type="NCBIfam" id="TIGR04056">
    <property type="entry name" value="OMP_RagA_SusC"/>
    <property type="match status" value="1"/>
</dbReference>
<dbReference type="OrthoDB" id="9768177at2"/>
<protein>
    <submittedName>
        <fullName evidence="10">TonB-dependent Receptor Plug Domain protein</fullName>
    </submittedName>
</protein>
<evidence type="ECO:0000256" key="6">
    <source>
        <dbReference type="ARBA" id="ARBA00023136"/>
    </source>
</evidence>
<evidence type="ECO:0000256" key="7">
    <source>
        <dbReference type="ARBA" id="ARBA00023237"/>
    </source>
</evidence>
<dbReference type="Pfam" id="PF00593">
    <property type="entry name" value="TonB_dep_Rec_b-barrel"/>
    <property type="match status" value="1"/>
</dbReference>
<dbReference type="InterPro" id="IPR023997">
    <property type="entry name" value="TonB-dep_OMP_SusC/RagA_CS"/>
</dbReference>
<keyword evidence="3 8" id="KW-1134">Transmembrane beta strand</keyword>
<evidence type="ECO:0000256" key="9">
    <source>
        <dbReference type="RuleBase" id="RU003357"/>
    </source>
</evidence>
<comment type="subcellular location">
    <subcellularLocation>
        <location evidence="1 8">Cell outer membrane</location>
        <topology evidence="1 8">Multi-pass membrane protein</topology>
    </subcellularLocation>
</comment>
<dbReference type="NCBIfam" id="TIGR04057">
    <property type="entry name" value="SusC_RagA_signa"/>
    <property type="match status" value="1"/>
</dbReference>
<keyword evidence="2 8" id="KW-0813">Transport</keyword>
<dbReference type="InterPro" id="IPR036942">
    <property type="entry name" value="Beta-barrel_TonB_sf"/>
</dbReference>
<proteinExistence type="inferred from homology"/>
<keyword evidence="4 8" id="KW-0812">Transmembrane</keyword>
<dbReference type="InterPro" id="IPR037066">
    <property type="entry name" value="Plug_dom_sf"/>
</dbReference>
<dbReference type="InterPro" id="IPR008969">
    <property type="entry name" value="CarboxyPept-like_regulatory"/>
</dbReference>
<evidence type="ECO:0000256" key="2">
    <source>
        <dbReference type="ARBA" id="ARBA00022448"/>
    </source>
</evidence>
<dbReference type="FunFam" id="2.170.130.10:FF:000008">
    <property type="entry name" value="SusC/RagA family TonB-linked outer membrane protein"/>
    <property type="match status" value="1"/>
</dbReference>
<dbReference type="KEGG" id="mgot:MgSA37_03382"/>
<dbReference type="Gene3D" id="2.170.130.10">
    <property type="entry name" value="TonB-dependent receptor, plug domain"/>
    <property type="match status" value="1"/>
</dbReference>
<dbReference type="Proteomes" id="UP000218263">
    <property type="component" value="Chromosome"/>
</dbReference>
<dbReference type="InterPro" id="IPR012910">
    <property type="entry name" value="Plug_dom"/>
</dbReference>